<accession>A0A261SEJ7</accession>
<name>A0A261SEJ7_9BORD</name>
<evidence type="ECO:0000256" key="2">
    <source>
        <dbReference type="SAM" id="SignalP"/>
    </source>
</evidence>
<feature type="compositionally biased region" description="Pro residues" evidence="1">
    <location>
        <begin position="67"/>
        <end position="76"/>
    </location>
</feature>
<protein>
    <submittedName>
        <fullName evidence="3">Uncharacterized protein</fullName>
    </submittedName>
</protein>
<dbReference type="Proteomes" id="UP000217005">
    <property type="component" value="Unassembled WGS sequence"/>
</dbReference>
<sequence length="181" mass="19195">MTQFKKPRVRSVLSATLMAAMVFGAGAAHAQSWQPPAQPGAAPTGTPAPTYPAPAQPTYQTPQPGYQSPPPAPAAPRPGYQQPAPAYQSPPPAPGASTAPSMGTPAPAPVALPGDPPQWRREDVTDKQRYETARKEAVNGYDESRKQCRTLGAAERKGCEAEARRNYDSDMAALKSNFGKR</sequence>
<feature type="compositionally biased region" description="Low complexity" evidence="1">
    <location>
        <begin position="56"/>
        <end position="66"/>
    </location>
</feature>
<feature type="chain" id="PRO_5012311533" evidence="2">
    <location>
        <begin position="31"/>
        <end position="181"/>
    </location>
</feature>
<feature type="compositionally biased region" description="Pro residues" evidence="1">
    <location>
        <begin position="106"/>
        <end position="116"/>
    </location>
</feature>
<gene>
    <name evidence="3" type="ORF">CEG14_08980</name>
</gene>
<dbReference type="OrthoDB" id="8820355at2"/>
<evidence type="ECO:0000313" key="4">
    <source>
        <dbReference type="Proteomes" id="UP000217005"/>
    </source>
</evidence>
<organism evidence="3 4">
    <name type="scientific">Bordetella genomosp. 1</name>
    <dbReference type="NCBI Taxonomy" id="1395607"/>
    <lineage>
        <taxon>Bacteria</taxon>
        <taxon>Pseudomonadati</taxon>
        <taxon>Pseudomonadota</taxon>
        <taxon>Betaproteobacteria</taxon>
        <taxon>Burkholderiales</taxon>
        <taxon>Alcaligenaceae</taxon>
        <taxon>Bordetella</taxon>
    </lineage>
</organism>
<feature type="compositionally biased region" description="Low complexity" evidence="1">
    <location>
        <begin position="77"/>
        <end position="87"/>
    </location>
</feature>
<feature type="compositionally biased region" description="Low complexity" evidence="1">
    <location>
        <begin position="39"/>
        <end position="48"/>
    </location>
</feature>
<proteinExistence type="predicted"/>
<dbReference type="EMBL" id="NEVL01000003">
    <property type="protein sequence ID" value="OZI35230.1"/>
    <property type="molecule type" value="Genomic_DNA"/>
</dbReference>
<feature type="compositionally biased region" description="Basic and acidic residues" evidence="1">
    <location>
        <begin position="118"/>
        <end position="129"/>
    </location>
</feature>
<evidence type="ECO:0000256" key="1">
    <source>
        <dbReference type="SAM" id="MobiDB-lite"/>
    </source>
</evidence>
<feature type="signal peptide" evidence="2">
    <location>
        <begin position="1"/>
        <end position="30"/>
    </location>
</feature>
<dbReference type="RefSeq" id="WP_094826040.1">
    <property type="nucleotide sequence ID" value="NZ_NEVL01000003.1"/>
</dbReference>
<reference evidence="3 4" key="1">
    <citation type="submission" date="2017-05" db="EMBL/GenBank/DDBJ databases">
        <title>Complete and WGS of Bordetella genogroups.</title>
        <authorList>
            <person name="Spilker T."/>
            <person name="LiPuma J."/>
        </authorList>
    </citation>
    <scope>NUCLEOTIDE SEQUENCE [LARGE SCALE GENOMIC DNA]</scope>
    <source>
        <strain evidence="3 4">AU17610</strain>
    </source>
</reference>
<dbReference type="AlphaFoldDB" id="A0A261SEJ7"/>
<keyword evidence="2" id="KW-0732">Signal</keyword>
<evidence type="ECO:0000313" key="3">
    <source>
        <dbReference type="EMBL" id="OZI35230.1"/>
    </source>
</evidence>
<comment type="caution">
    <text evidence="3">The sequence shown here is derived from an EMBL/GenBank/DDBJ whole genome shotgun (WGS) entry which is preliminary data.</text>
</comment>
<feature type="region of interest" description="Disordered" evidence="1">
    <location>
        <begin position="27"/>
        <end position="129"/>
    </location>
</feature>